<sequence>MPEIEREDIREVLLRSYRIVYRVGRGGIEVLTVFEGHRLLPKGAIPEEGED</sequence>
<evidence type="ECO:0000313" key="1">
    <source>
        <dbReference type="EMBL" id="EPX63753.1"/>
    </source>
</evidence>
<keyword evidence="2" id="KW-1185">Reference proteome</keyword>
<comment type="caution">
    <text evidence="1">The sequence shown here is derived from an EMBL/GenBank/DDBJ whole genome shotgun (WGS) entry which is preliminary data.</text>
</comment>
<name>S9R4D8_CYSF2</name>
<dbReference type="AlphaFoldDB" id="S9R4D8"/>
<protein>
    <recommendedName>
        <fullName evidence="3">Type II toxin-antitoxin system RelE/ParE family toxin</fullName>
    </recommendedName>
</protein>
<dbReference type="InterPro" id="IPR035093">
    <property type="entry name" value="RelE/ParE_toxin_dom_sf"/>
</dbReference>
<proteinExistence type="predicted"/>
<dbReference type="EMBL" id="ANAH02000005">
    <property type="protein sequence ID" value="EPX63753.1"/>
    <property type="molecule type" value="Genomic_DNA"/>
</dbReference>
<dbReference type="Proteomes" id="UP000011682">
    <property type="component" value="Unassembled WGS sequence"/>
</dbReference>
<organism evidence="1 2">
    <name type="scientific">Cystobacter fuscus (strain ATCC 25194 / DSM 2262 / NBRC 100088 / M29)</name>
    <dbReference type="NCBI Taxonomy" id="1242864"/>
    <lineage>
        <taxon>Bacteria</taxon>
        <taxon>Pseudomonadati</taxon>
        <taxon>Myxococcota</taxon>
        <taxon>Myxococcia</taxon>
        <taxon>Myxococcales</taxon>
        <taxon>Cystobacterineae</taxon>
        <taxon>Archangiaceae</taxon>
        <taxon>Cystobacter</taxon>
    </lineage>
</organism>
<reference evidence="1" key="1">
    <citation type="submission" date="2013-05" db="EMBL/GenBank/DDBJ databases">
        <title>Genome assembly of Cystobacter fuscus DSM 2262.</title>
        <authorList>
            <person name="Sharma G."/>
            <person name="Khatri I."/>
            <person name="Kaur C."/>
            <person name="Mayilraj S."/>
            <person name="Subramanian S."/>
        </authorList>
    </citation>
    <scope>NUCLEOTIDE SEQUENCE [LARGE SCALE GENOMIC DNA]</scope>
    <source>
        <strain evidence="1">DSM 2262</strain>
    </source>
</reference>
<dbReference type="Gene3D" id="3.30.2310.20">
    <property type="entry name" value="RelE-like"/>
    <property type="match status" value="1"/>
</dbReference>
<accession>S9R4D8</accession>
<evidence type="ECO:0008006" key="3">
    <source>
        <dbReference type="Google" id="ProtNLM"/>
    </source>
</evidence>
<gene>
    <name evidence="1" type="ORF">D187_006162</name>
</gene>
<evidence type="ECO:0000313" key="2">
    <source>
        <dbReference type="Proteomes" id="UP000011682"/>
    </source>
</evidence>